<dbReference type="SMART" id="SM00404">
    <property type="entry name" value="PTPc_motif"/>
    <property type="match status" value="1"/>
</dbReference>
<dbReference type="EMBL" id="BRXZ01003584">
    <property type="protein sequence ID" value="GMH57749.1"/>
    <property type="molecule type" value="Genomic_DNA"/>
</dbReference>
<dbReference type="InterPro" id="IPR029021">
    <property type="entry name" value="Prot-tyrosine_phosphatase-like"/>
</dbReference>
<feature type="region of interest" description="Disordered" evidence="3">
    <location>
        <begin position="1"/>
        <end position="94"/>
    </location>
</feature>
<feature type="domain" description="Myotubularin phosphatase" evidence="5">
    <location>
        <begin position="500"/>
        <end position="888"/>
    </location>
</feature>
<dbReference type="PROSITE" id="PS51339">
    <property type="entry name" value="PPASE_MYOTUBULARIN"/>
    <property type="match status" value="1"/>
</dbReference>
<dbReference type="PROSITE" id="PS50222">
    <property type="entry name" value="EF_HAND_2"/>
    <property type="match status" value="1"/>
</dbReference>
<evidence type="ECO:0008006" key="8">
    <source>
        <dbReference type="Google" id="ProtNLM"/>
    </source>
</evidence>
<feature type="binding site" evidence="2">
    <location>
        <begin position="725"/>
        <end position="731"/>
    </location>
    <ligand>
        <name>substrate</name>
    </ligand>
</feature>
<dbReference type="Pfam" id="PF06602">
    <property type="entry name" value="Myotub-related"/>
    <property type="match status" value="1"/>
</dbReference>
<gene>
    <name evidence="6" type="ORF">TrRE_jg9280</name>
</gene>
<dbReference type="SUPFAM" id="SSF50729">
    <property type="entry name" value="PH domain-like"/>
    <property type="match status" value="1"/>
</dbReference>
<feature type="compositionally biased region" description="Polar residues" evidence="3">
    <location>
        <begin position="11"/>
        <end position="41"/>
    </location>
</feature>
<proteinExistence type="predicted"/>
<name>A0A9W6ZN73_9STRA</name>
<dbReference type="InterPro" id="IPR002048">
    <property type="entry name" value="EF_hand_dom"/>
</dbReference>
<dbReference type="GO" id="GO:0005509">
    <property type="term" value="F:calcium ion binding"/>
    <property type="evidence" value="ECO:0007669"/>
    <property type="project" value="InterPro"/>
</dbReference>
<feature type="active site" description="Phosphocysteine intermediate" evidence="1">
    <location>
        <position position="725"/>
    </location>
</feature>
<protein>
    <recommendedName>
        <fullName evidence="8">Phosphatidylinositol-3-phosphatase</fullName>
    </recommendedName>
</protein>
<feature type="region of interest" description="Disordered" evidence="3">
    <location>
        <begin position="327"/>
        <end position="346"/>
    </location>
</feature>
<evidence type="ECO:0000259" key="5">
    <source>
        <dbReference type="PROSITE" id="PS51339"/>
    </source>
</evidence>
<evidence type="ECO:0000256" key="2">
    <source>
        <dbReference type="PIRSR" id="PIRSR630564-2"/>
    </source>
</evidence>
<evidence type="ECO:0000256" key="1">
    <source>
        <dbReference type="PIRSR" id="PIRSR630564-1"/>
    </source>
</evidence>
<dbReference type="InterPro" id="IPR030564">
    <property type="entry name" value="Myotubularin"/>
</dbReference>
<feature type="binding site" evidence="2">
    <location>
        <begin position="660"/>
        <end position="661"/>
    </location>
    <ligand>
        <name>substrate</name>
    </ligand>
</feature>
<dbReference type="InterPro" id="IPR011992">
    <property type="entry name" value="EF-hand-dom_pair"/>
</dbReference>
<organism evidence="6 7">
    <name type="scientific">Triparma retinervis</name>
    <dbReference type="NCBI Taxonomy" id="2557542"/>
    <lineage>
        <taxon>Eukaryota</taxon>
        <taxon>Sar</taxon>
        <taxon>Stramenopiles</taxon>
        <taxon>Ochrophyta</taxon>
        <taxon>Bolidophyceae</taxon>
        <taxon>Parmales</taxon>
        <taxon>Triparmaceae</taxon>
        <taxon>Triparma</taxon>
    </lineage>
</organism>
<dbReference type="OrthoDB" id="271628at2759"/>
<dbReference type="AlphaFoldDB" id="A0A9W6ZN73"/>
<dbReference type="Gene3D" id="1.10.238.10">
    <property type="entry name" value="EF-hand"/>
    <property type="match status" value="1"/>
</dbReference>
<feature type="compositionally biased region" description="Pro residues" evidence="3">
    <location>
        <begin position="85"/>
        <end position="94"/>
    </location>
</feature>
<feature type="compositionally biased region" description="Acidic residues" evidence="3">
    <location>
        <begin position="46"/>
        <end position="60"/>
    </location>
</feature>
<evidence type="ECO:0000313" key="6">
    <source>
        <dbReference type="EMBL" id="GMH57749.1"/>
    </source>
</evidence>
<accession>A0A9W6ZN73</accession>
<dbReference type="SUPFAM" id="SSF52799">
    <property type="entry name" value="(Phosphotyrosine protein) phosphatases II"/>
    <property type="match status" value="1"/>
</dbReference>
<dbReference type="CDD" id="cd14507">
    <property type="entry name" value="PTP-MTM-like"/>
    <property type="match status" value="1"/>
</dbReference>
<feature type="compositionally biased region" description="Basic and acidic residues" evidence="3">
    <location>
        <begin position="333"/>
        <end position="344"/>
    </location>
</feature>
<dbReference type="SUPFAM" id="SSF47473">
    <property type="entry name" value="EF-hand"/>
    <property type="match status" value="1"/>
</dbReference>
<dbReference type="GO" id="GO:0005737">
    <property type="term" value="C:cytoplasm"/>
    <property type="evidence" value="ECO:0007669"/>
    <property type="project" value="TreeGrafter"/>
</dbReference>
<dbReference type="InterPro" id="IPR010569">
    <property type="entry name" value="Myotubularin-like_Pase_dom"/>
</dbReference>
<keyword evidence="7" id="KW-1185">Reference proteome</keyword>
<evidence type="ECO:0000259" key="4">
    <source>
        <dbReference type="PROSITE" id="PS50222"/>
    </source>
</evidence>
<dbReference type="PANTHER" id="PTHR10807:SF128">
    <property type="entry name" value="PHOSPHATIDYLINOSITOL-3,5-BISPHOSPHATE 3-PHOSPHATASE"/>
    <property type="match status" value="1"/>
</dbReference>
<dbReference type="Proteomes" id="UP001165082">
    <property type="component" value="Unassembled WGS sequence"/>
</dbReference>
<dbReference type="InterPro" id="IPR016130">
    <property type="entry name" value="Tyr_Pase_AS"/>
</dbReference>
<evidence type="ECO:0000256" key="3">
    <source>
        <dbReference type="SAM" id="MobiDB-lite"/>
    </source>
</evidence>
<reference evidence="6" key="1">
    <citation type="submission" date="2022-07" db="EMBL/GenBank/DDBJ databases">
        <title>Genome analysis of Parmales, a sister group of diatoms, reveals the evolutionary specialization of diatoms from phago-mixotrophs to photoautotrophs.</title>
        <authorList>
            <person name="Ban H."/>
            <person name="Sato S."/>
            <person name="Yoshikawa S."/>
            <person name="Kazumasa Y."/>
            <person name="Nakamura Y."/>
            <person name="Ichinomiya M."/>
            <person name="Saitoh K."/>
            <person name="Sato N."/>
            <person name="Blanc-Mathieu R."/>
            <person name="Endo H."/>
            <person name="Kuwata A."/>
            <person name="Ogata H."/>
        </authorList>
    </citation>
    <scope>NUCLEOTIDE SEQUENCE</scope>
</reference>
<comment type="caution">
    <text evidence="6">The sequence shown here is derived from an EMBL/GenBank/DDBJ whole genome shotgun (WGS) entry which is preliminary data.</text>
</comment>
<dbReference type="PROSITE" id="PS00383">
    <property type="entry name" value="TYR_PHOSPHATASE_1"/>
    <property type="match status" value="1"/>
</dbReference>
<sequence length="912" mass="102610">MSELVAARESGQATSPGDQSSSQADVLTAARQSSAENTQLPTPLPAEEDETESMDDEEAESSFVAAKTRKQKRSSFIPSLHVPKPTVPPPPPPPVDLSALRCASRDQAKSSATVEFTGGRTVLDFKCKSKSGTLGIMKSATIQLDLDAMVMRKVKGDQNAIQTGISMECIINTKISNKEVDVQYMTSVDSTDQGTHLLGSNRHLVPILTKRYCFPSRDEAVRFLTHLDVMRESGKKLKQIFEGIDKRNAGQISQSALFRAMKENGMDNLGEDGLGEAAKMIALADSDVSSGIDFVEFFRLFMYTPCVTVHQALTEWRNKLALVQRRRTSSNCRDSEGGDEKDAQKNNGNIAKDWVVDGEIIVNVVENVRYSFGLKARDNLDGNHHHWVGTLSVTNYRLVLQSHIAHEKTSKTRHEVSKYFDRMDIPVNAIQSISKLDSSCVLLVCKDLRPILCSFEPNDLWVTTLVTAIQSIAFPNGGGPKDAFAFHYKLDKPLGKLENGWDLYDPLKEFERIGVMNSPHARFYRIWSDNYTMSETYPKYFCVPSAMSESDIMNAARFRSKCRMPAVSWRNRKNGAILCRSAQPMVGLKSSRNAADEKLLNLYRVRGDPHNPLELEEPSTLYILDARKVLAATGNQVQGKGTEIISNYAHAELVYCNIENIHVMRDSVGALGVAGVTKDHGELKDGYIQHVKDSLWLRHVQLVLKASLLAAERMELNDSSVLVHCSDGWDRTSQMSSTAMLLLDPYYRTIKGFAVLVEKEWCDFGHKFKDRHGQASEKKKDERSPVFIQFLDVVHQLMLQFPSAFEFNERMLVFLADMVHSCLFGTFLGNNSKEREVVLDVKNKTVSVWTYILAKRGAYLNPSFDKKSEDILWPSTSIKMIKTWDRYFCRFDLDCHPRGTRGWEDDWGEKLK</sequence>
<dbReference type="InterPro" id="IPR003595">
    <property type="entry name" value="Tyr_Pase_cat"/>
</dbReference>
<dbReference type="PANTHER" id="PTHR10807">
    <property type="entry name" value="MYOTUBULARIN-RELATED"/>
    <property type="match status" value="1"/>
</dbReference>
<evidence type="ECO:0000313" key="7">
    <source>
        <dbReference type="Proteomes" id="UP001165082"/>
    </source>
</evidence>
<feature type="domain" description="EF-hand" evidence="4">
    <location>
        <begin position="232"/>
        <end position="267"/>
    </location>
</feature>